<dbReference type="EMBL" id="MU839828">
    <property type="protein sequence ID" value="KAK1759804.1"/>
    <property type="molecule type" value="Genomic_DNA"/>
</dbReference>
<keyword evidence="7" id="KW-1185">Reference proteome</keyword>
<keyword evidence="2 4" id="KW-0808">Transferase</keyword>
<dbReference type="Gene3D" id="3.30.470.160">
    <property type="entry name" value="Inositol polyphosphate kinase"/>
    <property type="match status" value="1"/>
</dbReference>
<gene>
    <name evidence="6" type="ORF">QBC47DRAFT_116418</name>
</gene>
<dbReference type="SUPFAM" id="SSF56104">
    <property type="entry name" value="SAICAR synthase-like"/>
    <property type="match status" value="1"/>
</dbReference>
<name>A0AAJ0BK86_9PEZI</name>
<dbReference type="GO" id="GO:0000824">
    <property type="term" value="F:inositol-1,4,5,6-tetrakisphosphate 3-kinase activity"/>
    <property type="evidence" value="ECO:0007669"/>
    <property type="project" value="TreeGrafter"/>
</dbReference>
<dbReference type="GO" id="GO:0005634">
    <property type="term" value="C:nucleus"/>
    <property type="evidence" value="ECO:0007669"/>
    <property type="project" value="TreeGrafter"/>
</dbReference>
<dbReference type="PANTHER" id="PTHR12400">
    <property type="entry name" value="INOSITOL POLYPHOSPHATE KINASE"/>
    <property type="match status" value="1"/>
</dbReference>
<evidence type="ECO:0000256" key="1">
    <source>
        <dbReference type="ARBA" id="ARBA00007374"/>
    </source>
</evidence>
<dbReference type="GO" id="GO:0032958">
    <property type="term" value="P:inositol phosphate biosynthetic process"/>
    <property type="evidence" value="ECO:0007669"/>
    <property type="project" value="InterPro"/>
</dbReference>
<proteinExistence type="inferred from homology"/>
<dbReference type="GO" id="GO:0005737">
    <property type="term" value="C:cytoplasm"/>
    <property type="evidence" value="ECO:0007669"/>
    <property type="project" value="TreeGrafter"/>
</dbReference>
<keyword evidence="3 4" id="KW-0418">Kinase</keyword>
<evidence type="ECO:0000256" key="4">
    <source>
        <dbReference type="RuleBase" id="RU363090"/>
    </source>
</evidence>
<evidence type="ECO:0000256" key="5">
    <source>
        <dbReference type="SAM" id="MobiDB-lite"/>
    </source>
</evidence>
<evidence type="ECO:0000313" key="7">
    <source>
        <dbReference type="Proteomes" id="UP001239445"/>
    </source>
</evidence>
<accession>A0AAJ0BK86</accession>
<comment type="caution">
    <text evidence="6">The sequence shown here is derived from an EMBL/GenBank/DDBJ whole genome shotgun (WGS) entry which is preliminary data.</text>
</comment>
<dbReference type="AlphaFoldDB" id="A0AAJ0BK86"/>
<evidence type="ECO:0000256" key="3">
    <source>
        <dbReference type="ARBA" id="ARBA00022777"/>
    </source>
</evidence>
<dbReference type="Pfam" id="PF03770">
    <property type="entry name" value="IPK"/>
    <property type="match status" value="1"/>
</dbReference>
<organism evidence="6 7">
    <name type="scientific">Echria macrotheca</name>
    <dbReference type="NCBI Taxonomy" id="438768"/>
    <lineage>
        <taxon>Eukaryota</taxon>
        <taxon>Fungi</taxon>
        <taxon>Dikarya</taxon>
        <taxon>Ascomycota</taxon>
        <taxon>Pezizomycotina</taxon>
        <taxon>Sordariomycetes</taxon>
        <taxon>Sordariomycetidae</taxon>
        <taxon>Sordariales</taxon>
        <taxon>Schizotheciaceae</taxon>
        <taxon>Echria</taxon>
    </lineage>
</organism>
<dbReference type="InterPro" id="IPR005522">
    <property type="entry name" value="IPK"/>
</dbReference>
<protein>
    <recommendedName>
        <fullName evidence="4">Kinase</fullName>
        <ecNumber evidence="4">2.7.-.-</ecNumber>
    </recommendedName>
</protein>
<dbReference type="EC" id="2.7.-.-" evidence="4"/>
<evidence type="ECO:0000313" key="6">
    <source>
        <dbReference type="EMBL" id="KAK1759804.1"/>
    </source>
</evidence>
<dbReference type="GO" id="GO:0008440">
    <property type="term" value="F:inositol-1,4,5-trisphosphate 3-kinase activity"/>
    <property type="evidence" value="ECO:0007669"/>
    <property type="project" value="TreeGrafter"/>
</dbReference>
<sequence length="370" mass="41252">MASDSSFHLSIPSGPRAGQRLVTPASGDISAPVSALYRPGDARDPDNELHFRLASDAEIQFVEDAFKNHQSLTVVIPAFFGTLSTHGDGQQVNATRMLVQENLLYGFQKPNVCSVRLGRRLWDDTASLAKRQRFDQFSKQTTHSELGFAITGMRVYRGDSEEVNWDATGYQVFDRQWARSIVDAYGVRKAFRSFLFNRAAALNRDLGLIVMGAFLEDLRRLESVLERTEFRSYSSILQFIYEGDGRALRQAIDEVITTLDAGPNPNISEDLGSPVNSTRIAHNSRTTPELVALTLEDGGKPEDDDDELLEDLPRIYSLKLTDFSQARWTPGEGPDENLLFGVRNLIKVIKSLDEDISTGENRADLDDSAD</sequence>
<dbReference type="InterPro" id="IPR038286">
    <property type="entry name" value="IPK_sf"/>
</dbReference>
<dbReference type="GO" id="GO:0046854">
    <property type="term" value="P:phosphatidylinositol phosphate biosynthetic process"/>
    <property type="evidence" value="ECO:0007669"/>
    <property type="project" value="TreeGrafter"/>
</dbReference>
<evidence type="ECO:0000256" key="2">
    <source>
        <dbReference type="ARBA" id="ARBA00022679"/>
    </source>
</evidence>
<comment type="similarity">
    <text evidence="1 4">Belongs to the inositol phosphokinase (IPK) family.</text>
</comment>
<feature type="region of interest" description="Disordered" evidence="5">
    <location>
        <begin position="1"/>
        <end position="26"/>
    </location>
</feature>
<dbReference type="Proteomes" id="UP001239445">
    <property type="component" value="Unassembled WGS sequence"/>
</dbReference>
<dbReference type="PANTHER" id="PTHR12400:SF103">
    <property type="entry name" value="INOSITOL POLYPHOSPHATE MULTIKINASE"/>
    <property type="match status" value="1"/>
</dbReference>
<reference evidence="6" key="1">
    <citation type="submission" date="2023-06" db="EMBL/GenBank/DDBJ databases">
        <title>Genome-scale phylogeny and comparative genomics of the fungal order Sordariales.</title>
        <authorList>
            <consortium name="Lawrence Berkeley National Laboratory"/>
            <person name="Hensen N."/>
            <person name="Bonometti L."/>
            <person name="Westerberg I."/>
            <person name="Brannstrom I.O."/>
            <person name="Guillou S."/>
            <person name="Cros-Aarteil S."/>
            <person name="Calhoun S."/>
            <person name="Haridas S."/>
            <person name="Kuo A."/>
            <person name="Mondo S."/>
            <person name="Pangilinan J."/>
            <person name="Riley R."/>
            <person name="Labutti K."/>
            <person name="Andreopoulos B."/>
            <person name="Lipzen A."/>
            <person name="Chen C."/>
            <person name="Yanf M."/>
            <person name="Daum C."/>
            <person name="Ng V."/>
            <person name="Clum A."/>
            <person name="Steindorff A."/>
            <person name="Ohm R."/>
            <person name="Martin F."/>
            <person name="Silar P."/>
            <person name="Natvig D."/>
            <person name="Lalanne C."/>
            <person name="Gautier V."/>
            <person name="Ament-Velasquez S.L."/>
            <person name="Kruys A."/>
            <person name="Hutchinson M.I."/>
            <person name="Powell A.J."/>
            <person name="Barry K."/>
            <person name="Miller A.N."/>
            <person name="Grigoriev I.V."/>
            <person name="Debuchy R."/>
            <person name="Gladieux P."/>
            <person name="Thoren M.H."/>
            <person name="Johannesson H."/>
        </authorList>
    </citation>
    <scope>NUCLEOTIDE SEQUENCE</scope>
    <source>
        <strain evidence="6">PSN4</strain>
    </source>
</reference>